<dbReference type="OrthoDB" id="423313at2759"/>
<dbReference type="Gene3D" id="3.40.30.10">
    <property type="entry name" value="Glutaredoxin"/>
    <property type="match status" value="1"/>
</dbReference>
<sequence length="314" mass="35991">MMHECHDEAPKMLVIGQWIPMVKPYPTGFSDSINTTFKSNPNTFPLLSQFLHHFISSHPKIFHLTFPHLLSSQSPLLSFLSFKAMKAMQQGRRFLKKLKFNPTNTKIKGLVFHLNVPESPYVKDRKHKEPETDILDPEEHPSLSDFEEKCPPGGENSVIFYTTSLRGIRKTFEDCSNVRFLLNSFKITIQERDVSMDMGYREELWEILGGRVIPPKVFVKGRYIGGANEIIGLHERGELKMLLEEVPSNGGIVNNVCNSCANLRFLICTSCNGSRKVYEEKDDDHHHHKKDNEFCIKKCNDCNENGLVKCPFCC</sequence>
<dbReference type="PANTHER" id="PTHR45669:SF14">
    <property type="entry name" value="EMB|CAB81925.1-RELATED"/>
    <property type="match status" value="1"/>
</dbReference>
<accession>A0A1U8L2Q9</accession>
<evidence type="ECO:0000256" key="1">
    <source>
        <dbReference type="SAM" id="MobiDB-lite"/>
    </source>
</evidence>
<dbReference type="Pfam" id="PF23733">
    <property type="entry name" value="GRXCR1-2_C"/>
    <property type="match status" value="1"/>
</dbReference>
<gene>
    <name evidence="4" type="primary">LOC107923217</name>
</gene>
<dbReference type="Pfam" id="PF00462">
    <property type="entry name" value="Glutaredoxin"/>
    <property type="match status" value="1"/>
</dbReference>
<evidence type="ECO:0000313" key="3">
    <source>
        <dbReference type="Proteomes" id="UP000818029"/>
    </source>
</evidence>
<organism evidence="3 4">
    <name type="scientific">Gossypium hirsutum</name>
    <name type="common">Upland cotton</name>
    <name type="synonym">Gossypium mexicanum</name>
    <dbReference type="NCBI Taxonomy" id="3635"/>
    <lineage>
        <taxon>Eukaryota</taxon>
        <taxon>Viridiplantae</taxon>
        <taxon>Streptophyta</taxon>
        <taxon>Embryophyta</taxon>
        <taxon>Tracheophyta</taxon>
        <taxon>Spermatophyta</taxon>
        <taxon>Magnoliopsida</taxon>
        <taxon>eudicotyledons</taxon>
        <taxon>Gunneridae</taxon>
        <taxon>Pentapetalae</taxon>
        <taxon>rosids</taxon>
        <taxon>malvids</taxon>
        <taxon>Malvales</taxon>
        <taxon>Malvaceae</taxon>
        <taxon>Malvoideae</taxon>
        <taxon>Gossypium</taxon>
    </lineage>
</organism>
<proteinExistence type="predicted"/>
<evidence type="ECO:0000313" key="4">
    <source>
        <dbReference type="RefSeq" id="XP_016708922.1"/>
    </source>
</evidence>
<reference evidence="4" key="2">
    <citation type="submission" date="2025-08" db="UniProtKB">
        <authorList>
            <consortium name="RefSeq"/>
        </authorList>
    </citation>
    <scope>IDENTIFICATION</scope>
</reference>
<keyword evidence="3" id="KW-1185">Reference proteome</keyword>
<feature type="domain" description="Glutaredoxin" evidence="2">
    <location>
        <begin position="159"/>
        <end position="224"/>
    </location>
</feature>
<protein>
    <submittedName>
        <fullName evidence="4">Uncharacterized protein At3g28850</fullName>
    </submittedName>
</protein>
<dbReference type="KEGG" id="ghi:107923217"/>
<dbReference type="AlphaFoldDB" id="A0A1U8L2Q9"/>
<feature type="region of interest" description="Disordered" evidence="1">
    <location>
        <begin position="123"/>
        <end position="147"/>
    </location>
</feature>
<dbReference type="InterPro" id="IPR036249">
    <property type="entry name" value="Thioredoxin-like_sf"/>
</dbReference>
<dbReference type="PaxDb" id="3635-A0A1U8L2Q9"/>
<dbReference type="PANTHER" id="PTHR45669">
    <property type="entry name" value="GLUTAREDOXIN DOMAIN-CONTAINING CYSTEINE-RICH PROTEIN CG12206-RELATED"/>
    <property type="match status" value="1"/>
</dbReference>
<dbReference type="InterPro" id="IPR002109">
    <property type="entry name" value="Glutaredoxin"/>
</dbReference>
<dbReference type="RefSeq" id="XP_016708922.1">
    <property type="nucleotide sequence ID" value="XM_016853433.2"/>
</dbReference>
<evidence type="ECO:0000259" key="2">
    <source>
        <dbReference type="Pfam" id="PF00462"/>
    </source>
</evidence>
<name>A0A1U8L2Q9_GOSHI</name>
<reference evidence="3" key="1">
    <citation type="journal article" date="2020" name="Nat. Genet.">
        <title>Genomic diversifications of five Gossypium allopolyploid species and their impact on cotton improvement.</title>
        <authorList>
            <person name="Chen Z.J."/>
            <person name="Sreedasyam A."/>
            <person name="Ando A."/>
            <person name="Song Q."/>
            <person name="De Santiago L.M."/>
            <person name="Hulse-Kemp A.M."/>
            <person name="Ding M."/>
            <person name="Ye W."/>
            <person name="Kirkbride R.C."/>
            <person name="Jenkins J."/>
            <person name="Plott C."/>
            <person name="Lovell J."/>
            <person name="Lin Y.M."/>
            <person name="Vaughn R."/>
            <person name="Liu B."/>
            <person name="Simpson S."/>
            <person name="Scheffler B.E."/>
            <person name="Wen L."/>
            <person name="Saski C.A."/>
            <person name="Grover C.E."/>
            <person name="Hu G."/>
            <person name="Conover J.L."/>
            <person name="Carlson J.W."/>
            <person name="Shu S."/>
            <person name="Boston L.B."/>
            <person name="Williams M."/>
            <person name="Peterson D.G."/>
            <person name="McGee K."/>
            <person name="Jones D.C."/>
            <person name="Wendel J.F."/>
            <person name="Stelly D.M."/>
            <person name="Grimwood J."/>
            <person name="Schmutz J."/>
        </authorList>
    </citation>
    <scope>NUCLEOTIDE SEQUENCE [LARGE SCALE GENOMIC DNA]</scope>
    <source>
        <strain evidence="3">cv. TM-1</strain>
    </source>
</reference>
<dbReference type="SMR" id="A0A1U8L2Q9"/>
<dbReference type="PROSITE" id="PS51354">
    <property type="entry name" value="GLUTAREDOXIN_2"/>
    <property type="match status" value="1"/>
</dbReference>
<dbReference type="Proteomes" id="UP000818029">
    <property type="component" value="Chromosome A11"/>
</dbReference>
<dbReference type="SUPFAM" id="SSF52833">
    <property type="entry name" value="Thioredoxin-like"/>
    <property type="match status" value="1"/>
</dbReference>
<dbReference type="CDD" id="cd03031">
    <property type="entry name" value="GRX_GRX_like"/>
    <property type="match status" value="1"/>
</dbReference>
<dbReference type="STRING" id="3635.A0A1U8L2Q9"/>
<dbReference type="GeneID" id="107923217"/>